<keyword evidence="3" id="KW-0808">Transferase</keyword>
<dbReference type="RefSeq" id="WP_197920471.1">
    <property type="nucleotide sequence ID" value="NZ_CAWPTA010000006.1"/>
</dbReference>
<evidence type="ECO:0000256" key="4">
    <source>
        <dbReference type="ARBA" id="ARBA00023136"/>
    </source>
</evidence>
<accession>A0ABS0N1I7</accession>
<evidence type="ECO:0000256" key="3">
    <source>
        <dbReference type="ARBA" id="ARBA00022679"/>
    </source>
</evidence>
<evidence type="ECO:0000313" key="6">
    <source>
        <dbReference type="Proteomes" id="UP000602442"/>
    </source>
</evidence>
<organism evidence="5 6">
    <name type="scientific">Aurantiacibacter sediminis</name>
    <dbReference type="NCBI Taxonomy" id="2793064"/>
    <lineage>
        <taxon>Bacteria</taxon>
        <taxon>Pseudomonadati</taxon>
        <taxon>Pseudomonadota</taxon>
        <taxon>Alphaproteobacteria</taxon>
        <taxon>Sphingomonadales</taxon>
        <taxon>Erythrobacteraceae</taxon>
        <taxon>Aurantiacibacter</taxon>
    </lineage>
</organism>
<name>A0ABS0N1I7_9SPHN</name>
<evidence type="ECO:0000256" key="1">
    <source>
        <dbReference type="ARBA" id="ARBA00004370"/>
    </source>
</evidence>
<gene>
    <name evidence="5" type="ORF">I5L03_04385</name>
</gene>
<keyword evidence="6" id="KW-1185">Reference proteome</keyword>
<dbReference type="Pfam" id="PF01697">
    <property type="entry name" value="Glyco_transf_92"/>
    <property type="match status" value="1"/>
</dbReference>
<dbReference type="InterPro" id="IPR008166">
    <property type="entry name" value="Glyco_transf_92"/>
</dbReference>
<proteinExistence type="predicted"/>
<reference evidence="5 6" key="1">
    <citation type="submission" date="2020-11" db="EMBL/GenBank/DDBJ databases">
        <title>Erythrobacter sediminis sp. nov., a marine bacterium from a tidal flat of Garorim Bay.</title>
        <authorList>
            <person name="Kim D."/>
            <person name="Yoo Y."/>
            <person name="Kim J.-J."/>
        </authorList>
    </citation>
    <scope>NUCLEOTIDE SEQUENCE [LARGE SCALE GENOMIC DNA]</scope>
    <source>
        <strain evidence="5 6">JGD-13</strain>
    </source>
</reference>
<comment type="subcellular location">
    <subcellularLocation>
        <location evidence="1">Membrane</location>
    </subcellularLocation>
</comment>
<evidence type="ECO:0000256" key="2">
    <source>
        <dbReference type="ARBA" id="ARBA00022676"/>
    </source>
</evidence>
<protein>
    <submittedName>
        <fullName evidence="5">Glycosyltransferase family 92 protein</fullName>
    </submittedName>
</protein>
<keyword evidence="4" id="KW-0472">Membrane</keyword>
<comment type="caution">
    <text evidence="5">The sequence shown here is derived from an EMBL/GenBank/DDBJ whole genome shotgun (WGS) entry which is preliminary data.</text>
</comment>
<dbReference type="Proteomes" id="UP000602442">
    <property type="component" value="Unassembled WGS sequence"/>
</dbReference>
<keyword evidence="2" id="KW-0328">Glycosyltransferase</keyword>
<sequence>MTAPVRLSSALVQTDIRRDSPRPHHLRQEDYADLYDWKTLFYDVYRCGKHVVLQGPPLFNLLNELKKARPFANWFTWPFPKAKYINLKKRGEIWVKTDASHIAFEGTLGSFDLKVQPDGSDRFAGKRVLVTQSKNNRIGWIADWLRFHHVLQGADAALIYDNGSSDYDIDQLQSELSLAVPDMDVLVISWPFPFGPQAGPLWEMEGGMPDWDSDFCQVGVVQHARFRFLQKARSVMHNDIDEMIISQGDRTVFEAAEQSPNGMVKFDGRWISTHSDHPVEPGKCSHADFVHDEGEHAELSPPKWCIRPQAFSRKHSWGVHNIFGARGNDEITDEFLFRHIRGVTTSWHYDRWNLGSEDRSALRRDEVLANAWEQAGLKPSHVTA</sequence>
<dbReference type="EMBL" id="JAEANY010000001">
    <property type="protein sequence ID" value="MBH5321823.1"/>
    <property type="molecule type" value="Genomic_DNA"/>
</dbReference>
<evidence type="ECO:0000313" key="5">
    <source>
        <dbReference type="EMBL" id="MBH5321823.1"/>
    </source>
</evidence>